<comment type="caution">
    <text evidence="2">The sequence shown here is derived from an EMBL/GenBank/DDBJ whole genome shotgun (WGS) entry which is preliminary data.</text>
</comment>
<proteinExistence type="predicted"/>
<feature type="compositionally biased region" description="Basic and acidic residues" evidence="1">
    <location>
        <begin position="93"/>
        <end position="102"/>
    </location>
</feature>
<name>A0A4D9DUW8_9SAUR</name>
<dbReference type="EMBL" id="QXTE01000279">
    <property type="protein sequence ID" value="TFK00202.1"/>
    <property type="molecule type" value="Genomic_DNA"/>
</dbReference>
<keyword evidence="3" id="KW-1185">Reference proteome</keyword>
<protein>
    <submittedName>
        <fullName evidence="2">Uncharacterized protein</fullName>
    </submittedName>
</protein>
<accession>A0A4D9DUW8</accession>
<feature type="compositionally biased region" description="Polar residues" evidence="1">
    <location>
        <begin position="203"/>
        <end position="217"/>
    </location>
</feature>
<reference evidence="2 3" key="1">
    <citation type="submission" date="2019-04" db="EMBL/GenBank/DDBJ databases">
        <title>Draft genome of the big-headed turtle Platysternon megacephalum.</title>
        <authorList>
            <person name="Gong S."/>
        </authorList>
    </citation>
    <scope>NUCLEOTIDE SEQUENCE [LARGE SCALE GENOMIC DNA]</scope>
    <source>
        <strain evidence="2">DO16091913</strain>
        <tissue evidence="2">Muscle</tissue>
    </source>
</reference>
<gene>
    <name evidence="2" type="ORF">DR999_PMT17705</name>
</gene>
<dbReference type="Proteomes" id="UP000297703">
    <property type="component" value="Unassembled WGS sequence"/>
</dbReference>
<evidence type="ECO:0000256" key="1">
    <source>
        <dbReference type="SAM" id="MobiDB-lite"/>
    </source>
</evidence>
<dbReference type="AlphaFoldDB" id="A0A4D9DUW8"/>
<reference evidence="2 3" key="2">
    <citation type="submission" date="2019-04" db="EMBL/GenBank/DDBJ databases">
        <title>The genome sequence of big-headed turtle.</title>
        <authorList>
            <person name="Gong S."/>
        </authorList>
    </citation>
    <scope>NUCLEOTIDE SEQUENCE [LARGE SCALE GENOMIC DNA]</scope>
    <source>
        <strain evidence="2">DO16091913</strain>
        <tissue evidence="2">Muscle</tissue>
    </source>
</reference>
<evidence type="ECO:0000313" key="2">
    <source>
        <dbReference type="EMBL" id="TFK00202.1"/>
    </source>
</evidence>
<feature type="region of interest" description="Disordered" evidence="1">
    <location>
        <begin position="183"/>
        <end position="223"/>
    </location>
</feature>
<sequence>MTTTVVTTAPLLPCTVPPASPVASLAGVRGPEQGQQRGTVSCHPSVCVRGSRVKEASRPPEFLRLLCSQAAPPRIRRLPAGPTQEAFPTSGDSPHRGKERKGPLPTKEASGYARSLDPSLRRRGRRRPDPSFPARFYSTQPGRAAIPRDSIRPGRGWGADARSGARECFAPPFAQCWAVGTSRALPRQSPQPRLAGDSRCVSRCQSGSRTNGPTRSNPARAGE</sequence>
<evidence type="ECO:0000313" key="3">
    <source>
        <dbReference type="Proteomes" id="UP000297703"/>
    </source>
</evidence>
<feature type="region of interest" description="Disordered" evidence="1">
    <location>
        <begin position="74"/>
        <end position="163"/>
    </location>
</feature>
<organism evidence="2 3">
    <name type="scientific">Platysternon megacephalum</name>
    <name type="common">big-headed turtle</name>
    <dbReference type="NCBI Taxonomy" id="55544"/>
    <lineage>
        <taxon>Eukaryota</taxon>
        <taxon>Metazoa</taxon>
        <taxon>Chordata</taxon>
        <taxon>Craniata</taxon>
        <taxon>Vertebrata</taxon>
        <taxon>Euteleostomi</taxon>
        <taxon>Archelosauria</taxon>
        <taxon>Testudinata</taxon>
        <taxon>Testudines</taxon>
        <taxon>Cryptodira</taxon>
        <taxon>Durocryptodira</taxon>
        <taxon>Testudinoidea</taxon>
        <taxon>Platysternidae</taxon>
        <taxon>Platysternon</taxon>
    </lineage>
</organism>